<evidence type="ECO:0000313" key="2">
    <source>
        <dbReference type="EMBL" id="TDD03375.1"/>
    </source>
</evidence>
<protein>
    <submittedName>
        <fullName evidence="2">Uncharacterized protein</fullName>
    </submittedName>
</protein>
<name>A0A4R4VMG0_9ACTN</name>
<evidence type="ECO:0000313" key="3">
    <source>
        <dbReference type="Proteomes" id="UP000295258"/>
    </source>
</evidence>
<accession>A0A4R4VMG0</accession>
<dbReference type="EMBL" id="SMKO01000055">
    <property type="protein sequence ID" value="TDD03375.1"/>
    <property type="molecule type" value="Genomic_DNA"/>
</dbReference>
<keyword evidence="3" id="KW-1185">Reference proteome</keyword>
<dbReference type="AlphaFoldDB" id="A0A4R4VMG0"/>
<dbReference type="Proteomes" id="UP000295258">
    <property type="component" value="Unassembled WGS sequence"/>
</dbReference>
<sequence>MVVRVRLRFSPIIPTIASFLLAALWGLSVFAGWGLQAFCAGGESMATCSQRLGTVSTLSGVFAVVAACCTVAAWLLPSSRHDPRTFGHLMGAGVLCWIVAGGVLFVGGLLVR</sequence>
<organism evidence="2 3">
    <name type="scientific">Nonomuraea deserti</name>
    <dbReference type="NCBI Taxonomy" id="1848322"/>
    <lineage>
        <taxon>Bacteria</taxon>
        <taxon>Bacillati</taxon>
        <taxon>Actinomycetota</taxon>
        <taxon>Actinomycetes</taxon>
        <taxon>Streptosporangiales</taxon>
        <taxon>Streptosporangiaceae</taxon>
        <taxon>Nonomuraea</taxon>
    </lineage>
</organism>
<evidence type="ECO:0000256" key="1">
    <source>
        <dbReference type="SAM" id="Phobius"/>
    </source>
</evidence>
<proteinExistence type="predicted"/>
<dbReference type="RefSeq" id="WP_132596974.1">
    <property type="nucleotide sequence ID" value="NZ_SMKO01000055.1"/>
</dbReference>
<comment type="caution">
    <text evidence="2">The sequence shown here is derived from an EMBL/GenBank/DDBJ whole genome shotgun (WGS) entry which is preliminary data.</text>
</comment>
<feature type="transmembrane region" description="Helical" evidence="1">
    <location>
        <begin position="89"/>
        <end position="111"/>
    </location>
</feature>
<keyword evidence="1" id="KW-0812">Transmembrane</keyword>
<reference evidence="2 3" key="1">
    <citation type="submission" date="2019-03" db="EMBL/GenBank/DDBJ databases">
        <title>Draft genome sequences of novel Actinobacteria.</title>
        <authorList>
            <person name="Sahin N."/>
            <person name="Ay H."/>
            <person name="Saygin H."/>
        </authorList>
    </citation>
    <scope>NUCLEOTIDE SEQUENCE [LARGE SCALE GENOMIC DNA]</scope>
    <source>
        <strain evidence="2 3">KC310</strain>
    </source>
</reference>
<feature type="transmembrane region" description="Helical" evidence="1">
    <location>
        <begin position="55"/>
        <end position="77"/>
    </location>
</feature>
<gene>
    <name evidence="2" type="ORF">E1292_21250</name>
</gene>
<keyword evidence="1" id="KW-1133">Transmembrane helix</keyword>
<feature type="transmembrane region" description="Helical" evidence="1">
    <location>
        <begin position="12"/>
        <end position="35"/>
    </location>
</feature>
<keyword evidence="1" id="KW-0472">Membrane</keyword>